<accession>A0A809RAD3</accession>
<dbReference type="PANTHER" id="PTHR33392">
    <property type="entry name" value="POLYISOPRENYL-TEICHOIC ACID--PEPTIDOGLYCAN TEICHOIC ACID TRANSFERASE TAGU"/>
    <property type="match status" value="1"/>
</dbReference>
<keyword evidence="2" id="KW-0472">Membrane</keyword>
<gene>
    <name evidence="4" type="ORF">NPRO_20040</name>
</gene>
<dbReference type="InterPro" id="IPR050922">
    <property type="entry name" value="LytR/CpsA/Psr_CW_biosynth"/>
</dbReference>
<dbReference type="AlphaFoldDB" id="A0A809RAD3"/>
<name>A0A809RAD3_9BACT</name>
<dbReference type="EMBL" id="AP021858">
    <property type="protein sequence ID" value="BBO24409.1"/>
    <property type="molecule type" value="Genomic_DNA"/>
</dbReference>
<dbReference type="PANTHER" id="PTHR33392:SF6">
    <property type="entry name" value="POLYISOPRENYL-TEICHOIC ACID--PEPTIDOGLYCAN TEICHOIC ACID TRANSFERASE TAGU"/>
    <property type="match status" value="1"/>
</dbReference>
<protein>
    <submittedName>
        <fullName evidence="4">Transcriptional attenuator, LytR family</fullName>
    </submittedName>
</protein>
<dbReference type="KEGG" id="npy:NPRO_20040"/>
<dbReference type="NCBIfam" id="TIGR00350">
    <property type="entry name" value="lytR_cpsA_psr"/>
    <property type="match status" value="1"/>
</dbReference>
<evidence type="ECO:0000256" key="2">
    <source>
        <dbReference type="SAM" id="Phobius"/>
    </source>
</evidence>
<dbReference type="Gene3D" id="3.40.630.190">
    <property type="entry name" value="LCP protein"/>
    <property type="match status" value="1"/>
</dbReference>
<evidence type="ECO:0000256" key="1">
    <source>
        <dbReference type="ARBA" id="ARBA00006068"/>
    </source>
</evidence>
<proteinExistence type="inferred from homology"/>
<sequence>MKNSHTTVIRRTPPRSRRWLSALSWFAYAIVCAVALLGGTAAGWLKSSPVLSAMSAQFLTNKNASDVFDDDALTVLVLGCDEDRSRGGAKVVRENARSDMMLVTKIDFANKRVGGISIPRDLEVGLPGYRAQKINAYHSIGGKDLAKRAAESVLGVPIDRVIVLNYKAFQELVDVVGGVEVYVPKNMKYTDRPGDLYIDLKKGRQWLDGYQAMGFVRFRHSDSDFKRMERQRDFLFALKDRVMKNSSLLPTIVNKGSEVIGDEFSPDELASLALFLRGVSNDNIRMSSLPVVEGRGTNLNLDAGKLSEVLLENFLSGYAVEGRVSQR</sequence>
<keyword evidence="2" id="KW-0812">Transmembrane</keyword>
<evidence type="ECO:0000313" key="4">
    <source>
        <dbReference type="EMBL" id="BBO24409.1"/>
    </source>
</evidence>
<reference evidence="4" key="1">
    <citation type="journal article" name="DNA Res.">
        <title>The physiological potential of anammox bacteria as revealed by their core genome structure.</title>
        <authorList>
            <person name="Okubo T."/>
            <person name="Toyoda A."/>
            <person name="Fukuhara K."/>
            <person name="Uchiyama I."/>
            <person name="Harigaya Y."/>
            <person name="Kuroiwa M."/>
            <person name="Suzuki T."/>
            <person name="Murakami Y."/>
            <person name="Suwa Y."/>
            <person name="Takami H."/>
        </authorList>
    </citation>
    <scope>NUCLEOTIDE SEQUENCE</scope>
    <source>
        <strain evidence="4">317325-2</strain>
    </source>
</reference>
<keyword evidence="2" id="KW-1133">Transmembrane helix</keyword>
<dbReference type="Pfam" id="PF03816">
    <property type="entry name" value="LytR_cpsA_psr"/>
    <property type="match status" value="1"/>
</dbReference>
<dbReference type="Proteomes" id="UP000662873">
    <property type="component" value="Chromosome"/>
</dbReference>
<evidence type="ECO:0000313" key="5">
    <source>
        <dbReference type="Proteomes" id="UP000662873"/>
    </source>
</evidence>
<feature type="transmembrane region" description="Helical" evidence="2">
    <location>
        <begin position="20"/>
        <end position="45"/>
    </location>
</feature>
<comment type="similarity">
    <text evidence="1">Belongs to the LytR/CpsA/Psr (LCP) family.</text>
</comment>
<organism evidence="4 5">
    <name type="scientific">Candidatus Nitrosymbiomonas proteolyticus</name>
    <dbReference type="NCBI Taxonomy" id="2608984"/>
    <lineage>
        <taxon>Bacteria</taxon>
        <taxon>Bacillati</taxon>
        <taxon>Armatimonadota</taxon>
        <taxon>Armatimonadota incertae sedis</taxon>
        <taxon>Candidatus Nitrosymbiomonas</taxon>
    </lineage>
</organism>
<feature type="domain" description="Cell envelope-related transcriptional attenuator" evidence="3">
    <location>
        <begin position="97"/>
        <end position="242"/>
    </location>
</feature>
<evidence type="ECO:0000259" key="3">
    <source>
        <dbReference type="Pfam" id="PF03816"/>
    </source>
</evidence>
<dbReference type="InterPro" id="IPR004474">
    <property type="entry name" value="LytR_CpsA_psr"/>
</dbReference>